<dbReference type="Gene3D" id="3.40.30.10">
    <property type="entry name" value="Glutaredoxin"/>
    <property type="match status" value="1"/>
</dbReference>
<evidence type="ECO:0000313" key="8">
    <source>
        <dbReference type="Proteomes" id="UP000177697"/>
    </source>
</evidence>
<sequence>MKTFIWIGAIIIILVGLMIWGVKGSSIDTNFEVGKVSPVDNVKGNASSTVTVIEYSDFQCPACRTYYSVMRQMMAEFGGEVAFVYRHFPLNGIHANAELAARAAQAAGKQGKFWEMHDLLFEKQDEWAKVANVQTLFESYANLLGISIEQFRVDWTSGEVKDFVKSQRVHSIQIGLQGTPTFFVNSEKIQNPSSAEQFRSIIQAALQGN</sequence>
<dbReference type="SUPFAM" id="SSF52833">
    <property type="entry name" value="Thioredoxin-like"/>
    <property type="match status" value="1"/>
</dbReference>
<gene>
    <name evidence="7" type="ORF">A2431_04075</name>
</gene>
<keyword evidence="2" id="KW-0732">Signal</keyword>
<dbReference type="InterPro" id="IPR012336">
    <property type="entry name" value="Thioredoxin-like_fold"/>
</dbReference>
<organism evidence="7 8">
    <name type="scientific">Candidatus Zambryskibacteria bacterium RIFOXYC1_FULL_39_10</name>
    <dbReference type="NCBI Taxonomy" id="1802779"/>
    <lineage>
        <taxon>Bacteria</taxon>
        <taxon>Candidatus Zambryskiibacteriota</taxon>
    </lineage>
</organism>
<evidence type="ECO:0000256" key="3">
    <source>
        <dbReference type="ARBA" id="ARBA00023002"/>
    </source>
</evidence>
<dbReference type="PANTHER" id="PTHR13887">
    <property type="entry name" value="GLUTATHIONE S-TRANSFERASE KAPPA"/>
    <property type="match status" value="1"/>
</dbReference>
<evidence type="ECO:0000259" key="6">
    <source>
        <dbReference type="PROSITE" id="PS51352"/>
    </source>
</evidence>
<comment type="similarity">
    <text evidence="1">Belongs to the thioredoxin family. DsbA subfamily.</text>
</comment>
<evidence type="ECO:0000256" key="2">
    <source>
        <dbReference type="ARBA" id="ARBA00022729"/>
    </source>
</evidence>
<name>A0A1G2V1B8_9BACT</name>
<protein>
    <recommendedName>
        <fullName evidence="6">Thioredoxin domain-containing protein</fullName>
    </recommendedName>
</protein>
<keyword evidence="5" id="KW-0676">Redox-active center</keyword>
<dbReference type="Proteomes" id="UP000177697">
    <property type="component" value="Unassembled WGS sequence"/>
</dbReference>
<keyword evidence="3" id="KW-0560">Oxidoreductase</keyword>
<dbReference type="GO" id="GO:0016491">
    <property type="term" value="F:oxidoreductase activity"/>
    <property type="evidence" value="ECO:0007669"/>
    <property type="project" value="UniProtKB-KW"/>
</dbReference>
<accession>A0A1G2V1B8</accession>
<evidence type="ECO:0000256" key="4">
    <source>
        <dbReference type="ARBA" id="ARBA00023157"/>
    </source>
</evidence>
<dbReference type="InterPro" id="IPR036249">
    <property type="entry name" value="Thioredoxin-like_sf"/>
</dbReference>
<dbReference type="Pfam" id="PF13462">
    <property type="entry name" value="Thioredoxin_4"/>
    <property type="match status" value="1"/>
</dbReference>
<dbReference type="EMBL" id="MHWW01000009">
    <property type="protein sequence ID" value="OHB15425.1"/>
    <property type="molecule type" value="Genomic_DNA"/>
</dbReference>
<reference evidence="7 8" key="1">
    <citation type="journal article" date="2016" name="Nat. Commun.">
        <title>Thousands of microbial genomes shed light on interconnected biogeochemical processes in an aquifer system.</title>
        <authorList>
            <person name="Anantharaman K."/>
            <person name="Brown C.T."/>
            <person name="Hug L.A."/>
            <person name="Sharon I."/>
            <person name="Castelle C.J."/>
            <person name="Probst A.J."/>
            <person name="Thomas B.C."/>
            <person name="Singh A."/>
            <person name="Wilkins M.J."/>
            <person name="Karaoz U."/>
            <person name="Brodie E.L."/>
            <person name="Williams K.H."/>
            <person name="Hubbard S.S."/>
            <person name="Banfield J.F."/>
        </authorList>
    </citation>
    <scope>NUCLEOTIDE SEQUENCE [LARGE SCALE GENOMIC DNA]</scope>
</reference>
<evidence type="ECO:0000313" key="7">
    <source>
        <dbReference type="EMBL" id="OHB15425.1"/>
    </source>
</evidence>
<dbReference type="PROSITE" id="PS51352">
    <property type="entry name" value="THIOREDOXIN_2"/>
    <property type="match status" value="1"/>
</dbReference>
<dbReference type="InterPro" id="IPR013766">
    <property type="entry name" value="Thioredoxin_domain"/>
</dbReference>
<comment type="caution">
    <text evidence="7">The sequence shown here is derived from an EMBL/GenBank/DDBJ whole genome shotgun (WGS) entry which is preliminary data.</text>
</comment>
<feature type="domain" description="Thioredoxin" evidence="6">
    <location>
        <begin position="18"/>
        <end position="207"/>
    </location>
</feature>
<evidence type="ECO:0000256" key="1">
    <source>
        <dbReference type="ARBA" id="ARBA00005791"/>
    </source>
</evidence>
<keyword evidence="4" id="KW-1015">Disulfide bond</keyword>
<proteinExistence type="inferred from homology"/>
<dbReference type="AlphaFoldDB" id="A0A1G2V1B8"/>
<evidence type="ECO:0000256" key="5">
    <source>
        <dbReference type="ARBA" id="ARBA00023284"/>
    </source>
</evidence>
<dbReference type="PANTHER" id="PTHR13887:SF14">
    <property type="entry name" value="DISULFIDE BOND FORMATION PROTEIN D"/>
    <property type="match status" value="1"/>
</dbReference>